<reference evidence="1" key="1">
    <citation type="submission" date="2013-04" db="EMBL/GenBank/DDBJ databases">
        <authorList>
            <person name="Qu J."/>
            <person name="Murali S.C."/>
            <person name="Bandaranaike D."/>
            <person name="Bellair M."/>
            <person name="Blankenburg K."/>
            <person name="Chao H."/>
            <person name="Dinh H."/>
            <person name="Doddapaneni H."/>
            <person name="Downs B."/>
            <person name="Dugan-Rocha S."/>
            <person name="Elkadiri S."/>
            <person name="Gnanaolivu R.D."/>
            <person name="Hernandez B."/>
            <person name="Javaid M."/>
            <person name="Jayaseelan J.C."/>
            <person name="Lee S."/>
            <person name="Li M."/>
            <person name="Ming W."/>
            <person name="Munidasa M."/>
            <person name="Muniz J."/>
            <person name="Nguyen L."/>
            <person name="Ongeri F."/>
            <person name="Osuji N."/>
            <person name="Pu L.-L."/>
            <person name="Puazo M."/>
            <person name="Qu C."/>
            <person name="Quiroz J."/>
            <person name="Raj R."/>
            <person name="Weissenberger G."/>
            <person name="Xin Y."/>
            <person name="Zou X."/>
            <person name="Han Y."/>
            <person name="Richards S."/>
            <person name="Worley K."/>
            <person name="Muzny D."/>
            <person name="Gibbs R."/>
        </authorList>
    </citation>
    <scope>NUCLEOTIDE SEQUENCE</scope>
    <source>
        <strain evidence="1">Sampled in the wild</strain>
    </source>
</reference>
<name>A0A8K0P0I4_LADFU</name>
<comment type="caution">
    <text evidence="1">The sequence shown here is derived from an EMBL/GenBank/DDBJ whole genome shotgun (WGS) entry which is preliminary data.</text>
</comment>
<keyword evidence="2" id="KW-1185">Reference proteome</keyword>
<protein>
    <submittedName>
        <fullName evidence="1">Uncharacterized protein</fullName>
    </submittedName>
</protein>
<accession>A0A8K0P0I4</accession>
<dbReference type="AlphaFoldDB" id="A0A8K0P0I4"/>
<dbReference type="Proteomes" id="UP000792457">
    <property type="component" value="Unassembled WGS sequence"/>
</dbReference>
<evidence type="ECO:0000313" key="2">
    <source>
        <dbReference type="Proteomes" id="UP000792457"/>
    </source>
</evidence>
<gene>
    <name evidence="1" type="ORF">J437_LFUL005498</name>
</gene>
<dbReference type="EMBL" id="KZ308293">
    <property type="protein sequence ID" value="KAG8226684.1"/>
    <property type="molecule type" value="Genomic_DNA"/>
</dbReference>
<organism evidence="1 2">
    <name type="scientific">Ladona fulva</name>
    <name type="common">Scarce chaser dragonfly</name>
    <name type="synonym">Libellula fulva</name>
    <dbReference type="NCBI Taxonomy" id="123851"/>
    <lineage>
        <taxon>Eukaryota</taxon>
        <taxon>Metazoa</taxon>
        <taxon>Ecdysozoa</taxon>
        <taxon>Arthropoda</taxon>
        <taxon>Hexapoda</taxon>
        <taxon>Insecta</taxon>
        <taxon>Pterygota</taxon>
        <taxon>Palaeoptera</taxon>
        <taxon>Odonata</taxon>
        <taxon>Epiprocta</taxon>
        <taxon>Anisoptera</taxon>
        <taxon>Libelluloidea</taxon>
        <taxon>Libellulidae</taxon>
        <taxon>Ladona</taxon>
    </lineage>
</organism>
<reference evidence="1" key="2">
    <citation type="submission" date="2017-10" db="EMBL/GenBank/DDBJ databases">
        <title>Ladona fulva Genome sequencing and assembly.</title>
        <authorList>
            <person name="Murali S."/>
            <person name="Richards S."/>
            <person name="Bandaranaike D."/>
            <person name="Bellair M."/>
            <person name="Blankenburg K."/>
            <person name="Chao H."/>
            <person name="Dinh H."/>
            <person name="Doddapaneni H."/>
            <person name="Dugan-Rocha S."/>
            <person name="Elkadiri S."/>
            <person name="Gnanaolivu R."/>
            <person name="Hernandez B."/>
            <person name="Skinner E."/>
            <person name="Javaid M."/>
            <person name="Lee S."/>
            <person name="Li M."/>
            <person name="Ming W."/>
            <person name="Munidasa M."/>
            <person name="Muniz J."/>
            <person name="Nguyen L."/>
            <person name="Hughes D."/>
            <person name="Osuji N."/>
            <person name="Pu L.-L."/>
            <person name="Puazo M."/>
            <person name="Qu C."/>
            <person name="Quiroz J."/>
            <person name="Raj R."/>
            <person name="Weissenberger G."/>
            <person name="Xin Y."/>
            <person name="Zou X."/>
            <person name="Han Y."/>
            <person name="Worley K."/>
            <person name="Muzny D."/>
            <person name="Gibbs R."/>
        </authorList>
    </citation>
    <scope>NUCLEOTIDE SEQUENCE</scope>
    <source>
        <strain evidence="1">Sampled in the wild</strain>
    </source>
</reference>
<evidence type="ECO:0000313" key="1">
    <source>
        <dbReference type="EMBL" id="KAG8226684.1"/>
    </source>
</evidence>
<sequence length="80" mass="9041">MDESGIDLGFDLATITSEDLDLECELIDDDIPILSSGNVQDFMFYKLKSRTVPESCQLNSSVKKYNDSKIYLSAKQDQVR</sequence>
<dbReference type="OrthoDB" id="6242697at2759"/>
<proteinExistence type="predicted"/>